<evidence type="ECO:0000256" key="9">
    <source>
        <dbReference type="SAM" id="Phobius"/>
    </source>
</evidence>
<feature type="compositionally biased region" description="Pro residues" evidence="8">
    <location>
        <begin position="30"/>
        <end position="46"/>
    </location>
</feature>
<reference evidence="10 11" key="1">
    <citation type="submission" date="2019-06" db="EMBL/GenBank/DDBJ databases">
        <title>Whole genome shotgun sequence of Pseudonocardia saturnea NBRC 14499.</title>
        <authorList>
            <person name="Hosoyama A."/>
            <person name="Uohara A."/>
            <person name="Ohji S."/>
            <person name="Ichikawa N."/>
        </authorList>
    </citation>
    <scope>NUCLEOTIDE SEQUENCE [LARGE SCALE GENOMIC DNA]</scope>
    <source>
        <strain evidence="10 11">NBRC 14499</strain>
    </source>
</reference>
<dbReference type="Pfam" id="PF01594">
    <property type="entry name" value="AI-2E_transport"/>
    <property type="match status" value="1"/>
</dbReference>
<name>A0ABQ0RYS6_9PSEU</name>
<keyword evidence="11" id="KW-1185">Reference proteome</keyword>
<accession>A0ABQ0RYS6</accession>
<feature type="transmembrane region" description="Helical" evidence="9">
    <location>
        <begin position="475"/>
        <end position="497"/>
    </location>
</feature>
<feature type="compositionally biased region" description="Low complexity" evidence="8">
    <location>
        <begin position="106"/>
        <end position="141"/>
    </location>
</feature>
<feature type="transmembrane region" description="Helical" evidence="9">
    <location>
        <begin position="229"/>
        <end position="248"/>
    </location>
</feature>
<evidence type="ECO:0008006" key="12">
    <source>
        <dbReference type="Google" id="ProtNLM"/>
    </source>
</evidence>
<feature type="transmembrane region" description="Helical" evidence="9">
    <location>
        <begin position="517"/>
        <end position="550"/>
    </location>
</feature>
<feature type="compositionally biased region" description="Low complexity" evidence="8">
    <location>
        <begin position="14"/>
        <end position="29"/>
    </location>
</feature>
<dbReference type="EMBL" id="BJNH01000029">
    <property type="protein sequence ID" value="GEC25825.1"/>
    <property type="molecule type" value="Genomic_DNA"/>
</dbReference>
<keyword evidence="4" id="KW-1003">Cell membrane</keyword>
<dbReference type="PANTHER" id="PTHR21716:SF53">
    <property type="entry name" value="PERMEASE PERM-RELATED"/>
    <property type="match status" value="1"/>
</dbReference>
<evidence type="ECO:0000256" key="7">
    <source>
        <dbReference type="ARBA" id="ARBA00023136"/>
    </source>
</evidence>
<feature type="compositionally biased region" description="Low complexity" evidence="8">
    <location>
        <begin position="164"/>
        <end position="177"/>
    </location>
</feature>
<sequence length="585" mass="58556">MMADGAGPGEGRPARGTADEPAAQPAPDAADPPIPGTADPPIPGLPTPRTADSPPTRNAAGPPVSRSPGLPAPRTADPPNRGTADPPAPRSPDLPAPRTAGPPASDTAGPPAIGTAGTAAIDTAGPPAIGTAGTAAIDTAGPPAPEDSPADEAPEPDGEHLTSPGAARAVGAGPPEGSTGGGGAVPAPLVAASDPQAALSWSDTPQRIPGNRPAAHPDVPAPLRVASEICARMLIIAAGLALMIFLVIQLRVVVIPVAIAVLLAALLAPLVQWLRDRRVPRGVATGLVMVTGLAVLGGLLTLVVNTLVDGTADLIGQLTISVASLQGLVDATPFQVDVEQLGNQLLETLQENQEMLTSGAVSTAATVGEVLAGFALCLFALIFMLYDGRRMWGFLRLLAPVQRRERVDVAGRRAFASLVGYVRATVLVAIVDATGIGLGLWITGVPLALPLTALVFVGAFIPIVGAVVTGAIAVVIALVANGLGTALIVLGIVLAVQQLESHVLQPVLLGRAVRLHPLAVALAVAAGVVIAGIVGALLAVPLLAVLTAAVRSLVAPREVEPSAVDPLRARDGNPLPELPEPSGNA</sequence>
<evidence type="ECO:0000313" key="11">
    <source>
        <dbReference type="Proteomes" id="UP000320693"/>
    </source>
</evidence>
<evidence type="ECO:0000256" key="1">
    <source>
        <dbReference type="ARBA" id="ARBA00004651"/>
    </source>
</evidence>
<feature type="transmembrane region" description="Helical" evidence="9">
    <location>
        <begin position="286"/>
        <end position="308"/>
    </location>
</feature>
<dbReference type="Proteomes" id="UP000320693">
    <property type="component" value="Unassembled WGS sequence"/>
</dbReference>
<evidence type="ECO:0000256" key="2">
    <source>
        <dbReference type="ARBA" id="ARBA00009773"/>
    </source>
</evidence>
<feature type="transmembrane region" description="Helical" evidence="9">
    <location>
        <begin position="254"/>
        <end position="274"/>
    </location>
</feature>
<gene>
    <name evidence="10" type="ORF">PSA01_28540</name>
</gene>
<dbReference type="PANTHER" id="PTHR21716">
    <property type="entry name" value="TRANSMEMBRANE PROTEIN"/>
    <property type="match status" value="1"/>
</dbReference>
<feature type="region of interest" description="Disordered" evidence="8">
    <location>
        <begin position="1"/>
        <end position="189"/>
    </location>
</feature>
<evidence type="ECO:0000256" key="4">
    <source>
        <dbReference type="ARBA" id="ARBA00022475"/>
    </source>
</evidence>
<comment type="caution">
    <text evidence="10">The sequence shown here is derived from an EMBL/GenBank/DDBJ whole genome shotgun (WGS) entry which is preliminary data.</text>
</comment>
<evidence type="ECO:0000313" key="10">
    <source>
        <dbReference type="EMBL" id="GEC25825.1"/>
    </source>
</evidence>
<organism evidence="10 11">
    <name type="scientific">Pseudonocardia saturnea</name>
    <dbReference type="NCBI Taxonomy" id="33909"/>
    <lineage>
        <taxon>Bacteria</taxon>
        <taxon>Bacillati</taxon>
        <taxon>Actinomycetota</taxon>
        <taxon>Actinomycetes</taxon>
        <taxon>Pseudonocardiales</taxon>
        <taxon>Pseudonocardiaceae</taxon>
        <taxon>Pseudonocardia</taxon>
    </lineage>
</organism>
<comment type="subcellular location">
    <subcellularLocation>
        <location evidence="1">Cell membrane</location>
        <topology evidence="1">Multi-pass membrane protein</topology>
    </subcellularLocation>
</comment>
<evidence type="ECO:0000256" key="5">
    <source>
        <dbReference type="ARBA" id="ARBA00022692"/>
    </source>
</evidence>
<keyword evidence="7 9" id="KW-0472">Membrane</keyword>
<feature type="transmembrane region" description="Helical" evidence="9">
    <location>
        <begin position="448"/>
        <end position="468"/>
    </location>
</feature>
<evidence type="ECO:0000256" key="6">
    <source>
        <dbReference type="ARBA" id="ARBA00022989"/>
    </source>
</evidence>
<comment type="similarity">
    <text evidence="2">Belongs to the autoinducer-2 exporter (AI-2E) (TC 2.A.86) family.</text>
</comment>
<feature type="compositionally biased region" description="Gly residues" evidence="8">
    <location>
        <begin position="1"/>
        <end position="10"/>
    </location>
</feature>
<feature type="compositionally biased region" description="Pro residues" evidence="8">
    <location>
        <begin position="86"/>
        <end position="95"/>
    </location>
</feature>
<evidence type="ECO:0000256" key="8">
    <source>
        <dbReference type="SAM" id="MobiDB-lite"/>
    </source>
</evidence>
<feature type="region of interest" description="Disordered" evidence="8">
    <location>
        <begin position="564"/>
        <end position="585"/>
    </location>
</feature>
<proteinExistence type="inferred from homology"/>
<evidence type="ECO:0000256" key="3">
    <source>
        <dbReference type="ARBA" id="ARBA00022448"/>
    </source>
</evidence>
<feature type="transmembrane region" description="Helical" evidence="9">
    <location>
        <begin position="364"/>
        <end position="386"/>
    </location>
</feature>
<feature type="transmembrane region" description="Helical" evidence="9">
    <location>
        <begin position="421"/>
        <end position="442"/>
    </location>
</feature>
<protein>
    <recommendedName>
        <fullName evidence="12">PurR-regulated permease PerM</fullName>
    </recommendedName>
</protein>
<keyword evidence="6 9" id="KW-1133">Transmembrane helix</keyword>
<keyword evidence="3" id="KW-0813">Transport</keyword>
<keyword evidence="5 9" id="KW-0812">Transmembrane</keyword>
<dbReference type="InterPro" id="IPR002549">
    <property type="entry name" value="AI-2E-like"/>
</dbReference>